<evidence type="ECO:0000256" key="3">
    <source>
        <dbReference type="HAMAP-Rule" id="MF_01121"/>
    </source>
</evidence>
<dbReference type="PROSITE" id="PS50305">
    <property type="entry name" value="SIRTUIN"/>
    <property type="match status" value="1"/>
</dbReference>
<dbReference type="GO" id="GO:0017136">
    <property type="term" value="F:histone deacetylase activity, NAD-dependent"/>
    <property type="evidence" value="ECO:0007669"/>
    <property type="project" value="TreeGrafter"/>
</dbReference>
<evidence type="ECO:0000256" key="4">
    <source>
        <dbReference type="PROSITE-ProRule" id="PRU00236"/>
    </source>
</evidence>
<dbReference type="InterPro" id="IPR003000">
    <property type="entry name" value="Sirtuin"/>
</dbReference>
<dbReference type="GO" id="GO:0036054">
    <property type="term" value="F:protein-malonyllysine demalonylase activity"/>
    <property type="evidence" value="ECO:0007669"/>
    <property type="project" value="InterPro"/>
</dbReference>
<dbReference type="InterPro" id="IPR029035">
    <property type="entry name" value="DHS-like_NAD/FAD-binding_dom"/>
</dbReference>
<feature type="active site" description="Proton acceptor" evidence="3 4">
    <location>
        <position position="120"/>
    </location>
</feature>
<dbReference type="PANTHER" id="PTHR11085:SF4">
    <property type="entry name" value="NAD-DEPENDENT PROTEIN DEACYLASE"/>
    <property type="match status" value="1"/>
</dbReference>
<keyword evidence="2 3" id="KW-0520">NAD</keyword>
<comment type="similarity">
    <text evidence="3">Belongs to the sirtuin family. Class III subfamily.</text>
</comment>
<keyword evidence="1" id="KW-0808">Transferase</keyword>
<feature type="binding site" evidence="3">
    <location>
        <position position="234"/>
    </location>
    <ligand>
        <name>NAD(+)</name>
        <dbReference type="ChEBI" id="CHEBI:57540"/>
    </ligand>
</feature>
<dbReference type="Gene3D" id="3.30.1600.10">
    <property type="entry name" value="SIR2/SIRT2 'Small Domain"/>
    <property type="match status" value="1"/>
</dbReference>
<dbReference type="InterPro" id="IPR027546">
    <property type="entry name" value="Sirtuin_class_III"/>
</dbReference>
<dbReference type="InterPro" id="IPR026591">
    <property type="entry name" value="Sirtuin_cat_small_dom_sf"/>
</dbReference>
<dbReference type="AlphaFoldDB" id="C7FPB6"/>
<comment type="cofactor">
    <cofactor evidence="3">
        <name>Zn(2+)</name>
        <dbReference type="ChEBI" id="CHEBI:29105"/>
    </cofactor>
    <text evidence="3">Binds 1 zinc ion per subunit.</text>
</comment>
<gene>
    <name evidence="3" type="primary">cobB</name>
</gene>
<feature type="binding site" evidence="3">
    <location>
        <begin position="24"/>
        <end position="43"/>
    </location>
    <ligand>
        <name>NAD(+)</name>
        <dbReference type="ChEBI" id="CHEBI:57540"/>
    </ligand>
</feature>
<comment type="catalytic activity">
    <reaction evidence="3">
        <text>N(6)-succinyl-L-lysyl-[protein] + NAD(+) + H2O = 2''-O-succinyl-ADP-D-ribose + nicotinamide + L-lysyl-[protein]</text>
        <dbReference type="Rhea" id="RHEA:47668"/>
        <dbReference type="Rhea" id="RHEA-COMP:9752"/>
        <dbReference type="Rhea" id="RHEA-COMP:11877"/>
        <dbReference type="ChEBI" id="CHEBI:15377"/>
        <dbReference type="ChEBI" id="CHEBI:17154"/>
        <dbReference type="ChEBI" id="CHEBI:29969"/>
        <dbReference type="ChEBI" id="CHEBI:57540"/>
        <dbReference type="ChEBI" id="CHEBI:87830"/>
        <dbReference type="ChEBI" id="CHEBI:87832"/>
    </reaction>
</comment>
<protein>
    <recommendedName>
        <fullName evidence="3">NAD-dependent protein deacylase</fullName>
        <ecNumber evidence="3">2.3.1.286</ecNumber>
    </recommendedName>
    <alternativeName>
        <fullName evidence="3">Regulatory protein SIR2 homolog</fullName>
    </alternativeName>
</protein>
<feature type="binding site" evidence="3 4">
    <location>
        <position position="131"/>
    </location>
    <ligand>
        <name>Zn(2+)</name>
        <dbReference type="ChEBI" id="CHEBI:29105"/>
    </ligand>
</feature>
<dbReference type="EMBL" id="GQ412706">
    <property type="protein sequence ID" value="ACU26419.1"/>
    <property type="molecule type" value="Genomic_DNA"/>
</dbReference>
<feature type="binding site" evidence="3">
    <location>
        <begin position="102"/>
        <end position="105"/>
    </location>
    <ligand>
        <name>NAD(+)</name>
        <dbReference type="ChEBI" id="CHEBI:57540"/>
    </ligand>
</feature>
<feature type="binding site" evidence="3">
    <location>
        <begin position="190"/>
        <end position="192"/>
    </location>
    <ligand>
        <name>NAD(+)</name>
        <dbReference type="ChEBI" id="CHEBI:57540"/>
    </ligand>
</feature>
<dbReference type="Gene3D" id="3.40.50.1220">
    <property type="entry name" value="TPP-binding domain"/>
    <property type="match status" value="1"/>
</dbReference>
<feature type="binding site" evidence="3">
    <location>
        <position position="71"/>
    </location>
    <ligand>
        <name>substrate</name>
    </ligand>
</feature>
<reference evidence="6" key="1">
    <citation type="journal article" date="2009" name="Environ. Microbiol. Rep.">
        <title>Characterization of canthaxanthin biosynthesis genes from an uncultured marine bacterium.</title>
        <authorList>
            <person name="Maresca J.A."/>
            <person name="Braff J.C."/>
            <person name="Delong E.F."/>
        </authorList>
    </citation>
    <scope>NUCLEOTIDE SEQUENCE</scope>
</reference>
<dbReference type="GO" id="GO:0036055">
    <property type="term" value="F:protein-succinyllysine desuccinylase activity"/>
    <property type="evidence" value="ECO:0007669"/>
    <property type="project" value="UniProtKB-UniRule"/>
</dbReference>
<feature type="binding site" evidence="3">
    <location>
        <position position="68"/>
    </location>
    <ligand>
        <name>substrate</name>
    </ligand>
</feature>
<evidence type="ECO:0000313" key="6">
    <source>
        <dbReference type="EMBL" id="ACU26419.1"/>
    </source>
</evidence>
<evidence type="ECO:0000259" key="5">
    <source>
        <dbReference type="PROSITE" id="PS50305"/>
    </source>
</evidence>
<keyword evidence="3 4" id="KW-0862">Zinc</keyword>
<dbReference type="SUPFAM" id="SSF52467">
    <property type="entry name" value="DHS-like NAD/FAD-binding domain"/>
    <property type="match status" value="1"/>
</dbReference>
<comment type="function">
    <text evidence="3">NAD-dependent lysine deacetylase and desuccinylase that specifically removes acetyl and succinyl groups on target proteins. Modulates the activities of several proteins which are inactive in their acylated form.</text>
</comment>
<feature type="binding site" evidence="3 4">
    <location>
        <position position="128"/>
    </location>
    <ligand>
        <name>Zn(2+)</name>
        <dbReference type="ChEBI" id="CHEBI:29105"/>
    </ligand>
</feature>
<dbReference type="InterPro" id="IPR050134">
    <property type="entry name" value="NAD-dep_sirtuin_deacylases"/>
</dbReference>
<name>C7FPB6_9BACT</name>
<feature type="domain" description="Deacetylase sirtuin-type" evidence="5">
    <location>
        <begin position="1"/>
        <end position="247"/>
    </location>
</feature>
<proteinExistence type="inferred from homology"/>
<dbReference type="CDD" id="cd01412">
    <property type="entry name" value="SIRT5_Af1_CobB"/>
    <property type="match status" value="1"/>
</dbReference>
<dbReference type="Pfam" id="PF02146">
    <property type="entry name" value="SIR2"/>
    <property type="match status" value="1"/>
</dbReference>
<dbReference type="GO" id="GO:0008270">
    <property type="term" value="F:zinc ion binding"/>
    <property type="evidence" value="ECO:0007669"/>
    <property type="project" value="UniProtKB-UniRule"/>
</dbReference>
<feature type="binding site" evidence="3 4">
    <location>
        <position position="153"/>
    </location>
    <ligand>
        <name>Zn(2+)</name>
        <dbReference type="ChEBI" id="CHEBI:29105"/>
    </ligand>
</feature>
<sequence length="247" mass="26990">MDSQAFERSVARLRRAERVFVVSGAGISAESGIPTFRGSGGLWEGFRAEELATPQAFAADPERVWRWYRWRAEQYGDCAPNAGHDTIAAMASRYRRLLVATQNVDGLHRRAGSPAVVELHGSIADMRCTACDTLAPFPRGTEDSDPVPRCALCGERMRPHILWFGETYWPGILERAQQAAEEADVCLVVGTSAQVWPPVALALHAQASGAFLIDINPEATELSGRADAHLAGPSGRLLPELWERVGR</sequence>
<comment type="catalytic activity">
    <reaction evidence="3">
        <text>N(6)-acetyl-L-lysyl-[protein] + NAD(+) + H2O = 2''-O-acetyl-ADP-D-ribose + nicotinamide + L-lysyl-[protein]</text>
        <dbReference type="Rhea" id="RHEA:43636"/>
        <dbReference type="Rhea" id="RHEA-COMP:9752"/>
        <dbReference type="Rhea" id="RHEA-COMP:10731"/>
        <dbReference type="ChEBI" id="CHEBI:15377"/>
        <dbReference type="ChEBI" id="CHEBI:17154"/>
        <dbReference type="ChEBI" id="CHEBI:29969"/>
        <dbReference type="ChEBI" id="CHEBI:57540"/>
        <dbReference type="ChEBI" id="CHEBI:61930"/>
        <dbReference type="ChEBI" id="CHEBI:83767"/>
        <dbReference type="EC" id="2.3.1.286"/>
    </reaction>
</comment>
<evidence type="ECO:0000256" key="2">
    <source>
        <dbReference type="ARBA" id="ARBA00023027"/>
    </source>
</evidence>
<accession>C7FPB6</accession>
<feature type="binding site" evidence="3 4">
    <location>
        <position position="150"/>
    </location>
    <ligand>
        <name>Zn(2+)</name>
        <dbReference type="ChEBI" id="CHEBI:29105"/>
    </ligand>
</feature>
<feature type="binding site" evidence="3">
    <location>
        <begin position="216"/>
        <end position="218"/>
    </location>
    <ligand>
        <name>NAD(+)</name>
        <dbReference type="ChEBI" id="CHEBI:57540"/>
    </ligand>
</feature>
<dbReference type="EC" id="2.3.1.286" evidence="3"/>
<dbReference type="HAMAP" id="MF_01121">
    <property type="entry name" value="Sirtuin_ClassIII"/>
    <property type="match status" value="1"/>
</dbReference>
<comment type="subcellular location">
    <subcellularLocation>
        <location evidence="3">Cytoplasm</location>
    </subcellularLocation>
</comment>
<organism evidence="6">
    <name type="scientific">uncultured bacterium HF186_25m_30B18</name>
    <dbReference type="NCBI Taxonomy" id="662885"/>
    <lineage>
        <taxon>Bacteria</taxon>
        <taxon>environmental samples</taxon>
    </lineage>
</organism>
<dbReference type="NCBIfam" id="NF001753">
    <property type="entry name" value="PRK00481.1-3"/>
    <property type="match status" value="1"/>
</dbReference>
<dbReference type="InterPro" id="IPR026590">
    <property type="entry name" value="Ssirtuin_cat_dom"/>
</dbReference>
<keyword evidence="3" id="KW-0963">Cytoplasm</keyword>
<dbReference type="GO" id="GO:0005737">
    <property type="term" value="C:cytoplasm"/>
    <property type="evidence" value="ECO:0007669"/>
    <property type="project" value="UniProtKB-SubCell"/>
</dbReference>
<comment type="domain">
    <text evidence="3">2 residues (Tyr-68 and Arg-71) present in a large hydrophobic pocket are probably involved in substrate specificity. They are important for desuccinylation activity, but dispensable for deacetylation activity.</text>
</comment>
<dbReference type="PANTHER" id="PTHR11085">
    <property type="entry name" value="NAD-DEPENDENT PROTEIN DEACYLASE SIRTUIN-5, MITOCHONDRIAL-RELATED"/>
    <property type="match status" value="1"/>
</dbReference>
<keyword evidence="3 4" id="KW-0479">Metal-binding</keyword>
<evidence type="ECO:0000256" key="1">
    <source>
        <dbReference type="ARBA" id="ARBA00022679"/>
    </source>
</evidence>
<dbReference type="GO" id="GO:0070403">
    <property type="term" value="F:NAD+ binding"/>
    <property type="evidence" value="ECO:0007669"/>
    <property type="project" value="UniProtKB-UniRule"/>
</dbReference>